<evidence type="ECO:0000313" key="2">
    <source>
        <dbReference type="EMBL" id="QNR25590.1"/>
    </source>
</evidence>
<evidence type="ECO:0000259" key="1">
    <source>
        <dbReference type="Pfam" id="PF00561"/>
    </source>
</evidence>
<accession>A0A7H0VIP2</accession>
<dbReference type="InterPro" id="IPR029058">
    <property type="entry name" value="AB_hydrolase_fold"/>
</dbReference>
<dbReference type="PANTHER" id="PTHR45763:SF46">
    <property type="entry name" value="AB HYDROLASE-1 DOMAIN-CONTAINING PROTEIN"/>
    <property type="match status" value="1"/>
</dbReference>
<dbReference type="Proteomes" id="UP000516305">
    <property type="component" value="Chromosome"/>
</dbReference>
<dbReference type="Gene3D" id="3.40.50.1820">
    <property type="entry name" value="alpha/beta hydrolase"/>
    <property type="match status" value="1"/>
</dbReference>
<name>A0A7H0VIP2_9FLAO</name>
<dbReference type="AlphaFoldDB" id="A0A7H0VIP2"/>
<dbReference type="InterPro" id="IPR000073">
    <property type="entry name" value="AB_hydrolase_1"/>
</dbReference>
<organism evidence="2 3">
    <name type="scientific">Croceimicrobium hydrocarbonivorans</name>
    <dbReference type="NCBI Taxonomy" id="2761580"/>
    <lineage>
        <taxon>Bacteria</taxon>
        <taxon>Pseudomonadati</taxon>
        <taxon>Bacteroidota</taxon>
        <taxon>Flavobacteriia</taxon>
        <taxon>Flavobacteriales</taxon>
        <taxon>Owenweeksiaceae</taxon>
        <taxon>Croceimicrobium</taxon>
    </lineage>
</organism>
<feature type="domain" description="AB hydrolase-1" evidence="1">
    <location>
        <begin position="28"/>
        <end position="254"/>
    </location>
</feature>
<dbReference type="PANTHER" id="PTHR45763">
    <property type="entry name" value="HYDROLASE, ALPHA/BETA FOLD FAMILY PROTEIN, EXPRESSED-RELATED"/>
    <property type="match status" value="1"/>
</dbReference>
<protein>
    <submittedName>
        <fullName evidence="2">Alpha/beta hydrolase</fullName>
    </submittedName>
</protein>
<sequence length="291" mass="33209">MIEAAVKHIRLSDHRNLAYAEYGDPNGKPLIYFHGGQESRLSAAFLDTVAREMGLRIIAPDRPGIGYSDPQANRNFADYALDMEELCNQLHLDSVYLLALSGGAPHLLACALRFPGRIKGASIVAGASPLNYKGSKKGMWFPLRMIHWAASLKNSRFIESIIRNDLKTLREKPEARLKQMQRHLPPADRELLLKHPHYGRDFLAASLEAYRQGIEGVVQEWQLYVGDWGFEPSQVSILISLWYGKQDRMAPQQRGFYYHSALRYSRLFLKEEGHFSLIRHYQAEILAELCE</sequence>
<keyword evidence="2" id="KW-0378">Hydrolase</keyword>
<gene>
    <name evidence="2" type="ORF">H4K34_07035</name>
</gene>
<dbReference type="Pfam" id="PF00561">
    <property type="entry name" value="Abhydrolase_1"/>
    <property type="match status" value="1"/>
</dbReference>
<dbReference type="KEGG" id="chyd:H4K34_07035"/>
<evidence type="ECO:0000313" key="3">
    <source>
        <dbReference type="Proteomes" id="UP000516305"/>
    </source>
</evidence>
<dbReference type="GO" id="GO:0016787">
    <property type="term" value="F:hydrolase activity"/>
    <property type="evidence" value="ECO:0007669"/>
    <property type="project" value="UniProtKB-KW"/>
</dbReference>
<reference evidence="2 3" key="1">
    <citation type="submission" date="2020-08" db="EMBL/GenBank/DDBJ databases">
        <title>Croceimicrobium hydrocarbonivorans gen. nov., sp. nov., a novel marine bacterium isolated from a bacterial consortium that degrades polyethylene terephthalate.</title>
        <authorList>
            <person name="Liu R."/>
        </authorList>
    </citation>
    <scope>NUCLEOTIDE SEQUENCE [LARGE SCALE GENOMIC DNA]</scope>
    <source>
        <strain evidence="2 3">A20-9</strain>
    </source>
</reference>
<dbReference type="RefSeq" id="WP_210760117.1">
    <property type="nucleotide sequence ID" value="NZ_CP060139.1"/>
</dbReference>
<keyword evidence="3" id="KW-1185">Reference proteome</keyword>
<dbReference type="SUPFAM" id="SSF53474">
    <property type="entry name" value="alpha/beta-Hydrolases"/>
    <property type="match status" value="1"/>
</dbReference>
<dbReference type="EMBL" id="CP060139">
    <property type="protein sequence ID" value="QNR25590.1"/>
    <property type="molecule type" value="Genomic_DNA"/>
</dbReference>
<proteinExistence type="predicted"/>